<dbReference type="EMBL" id="JADCSA010000018">
    <property type="protein sequence ID" value="MBE7325914.1"/>
    <property type="molecule type" value="Genomic_DNA"/>
</dbReference>
<evidence type="ECO:0000313" key="2">
    <source>
        <dbReference type="EMBL" id="MBE7325914.1"/>
    </source>
</evidence>
<keyword evidence="3" id="KW-1185">Reference proteome</keyword>
<dbReference type="RefSeq" id="WP_193639237.1">
    <property type="nucleotide sequence ID" value="NZ_JADCSA010000018.1"/>
</dbReference>
<evidence type="ECO:0000256" key="1">
    <source>
        <dbReference type="SAM" id="SignalP"/>
    </source>
</evidence>
<feature type="signal peptide" evidence="1">
    <location>
        <begin position="1"/>
        <end position="32"/>
    </location>
</feature>
<reference evidence="2 3" key="1">
    <citation type="submission" date="2020-10" db="EMBL/GenBank/DDBJ databases">
        <title>Nocardioides sp. isolated from sludge.</title>
        <authorList>
            <person name="Zhang X."/>
        </authorList>
    </citation>
    <scope>NUCLEOTIDE SEQUENCE [LARGE SCALE GENOMIC DNA]</scope>
    <source>
        <strain evidence="2 3">Y6</strain>
    </source>
</reference>
<evidence type="ECO:0000313" key="3">
    <source>
        <dbReference type="Proteomes" id="UP000756387"/>
    </source>
</evidence>
<accession>A0ABR9RWG1</accession>
<dbReference type="Proteomes" id="UP000756387">
    <property type="component" value="Unassembled WGS sequence"/>
</dbReference>
<feature type="chain" id="PRO_5047366950" evidence="1">
    <location>
        <begin position="33"/>
        <end position="274"/>
    </location>
</feature>
<name>A0ABR9RWG1_9ACTN</name>
<sequence>MKSLKRGARSASRFLVLAALVAALTPTAPAVAADPEGTDHPHVLPGLRDGYAVATPGHTTSSMVPLVNRSGKKQKVWVTFTRTCLYDGGQQKEIVAQKRVTVPGDRRTVKGGYPVAYVAAEVPMLQECGQDGDGYGDTLGWTSVNLTTDRPTAATGGGVFDLHKWGKPHTKKNRKFNLRIHEPQPTPAKHYKIHHAYPVKHKKKFARLLIDVNNATHLRWWCNKPGVEGNFRSQRKAYNAAWNKFFRKNKKPSLSKVALFQRDLQRRTTFRFYC</sequence>
<organism evidence="2 3">
    <name type="scientific">Nocardioides malaquae</name>
    <dbReference type="NCBI Taxonomy" id="2773426"/>
    <lineage>
        <taxon>Bacteria</taxon>
        <taxon>Bacillati</taxon>
        <taxon>Actinomycetota</taxon>
        <taxon>Actinomycetes</taxon>
        <taxon>Propionibacteriales</taxon>
        <taxon>Nocardioidaceae</taxon>
        <taxon>Nocardioides</taxon>
    </lineage>
</organism>
<protein>
    <submittedName>
        <fullName evidence="2">Uncharacterized protein</fullName>
    </submittedName>
</protein>
<gene>
    <name evidence="2" type="ORF">IEQ44_14785</name>
</gene>
<keyword evidence="1" id="KW-0732">Signal</keyword>
<proteinExistence type="predicted"/>
<comment type="caution">
    <text evidence="2">The sequence shown here is derived from an EMBL/GenBank/DDBJ whole genome shotgun (WGS) entry which is preliminary data.</text>
</comment>